<dbReference type="RefSeq" id="WP_003375547.1">
    <property type="nucleotide sequence ID" value="NZ_ACSJ01000007.1"/>
</dbReference>
<dbReference type="InterPro" id="IPR009003">
    <property type="entry name" value="Peptidase_S1_PA"/>
</dbReference>
<dbReference type="Proteomes" id="UP000006160">
    <property type="component" value="Unassembled WGS sequence"/>
</dbReference>
<organism evidence="1 2">
    <name type="scientific">Clostridium botulinum D str. 1873</name>
    <dbReference type="NCBI Taxonomy" id="592027"/>
    <lineage>
        <taxon>Bacteria</taxon>
        <taxon>Bacillati</taxon>
        <taxon>Bacillota</taxon>
        <taxon>Clostridia</taxon>
        <taxon>Eubacteriales</taxon>
        <taxon>Clostridiaceae</taxon>
        <taxon>Clostridium</taxon>
    </lineage>
</organism>
<evidence type="ECO:0008006" key="3">
    <source>
        <dbReference type="Google" id="ProtNLM"/>
    </source>
</evidence>
<dbReference type="InterPro" id="IPR043504">
    <property type="entry name" value="Peptidase_S1_PA_chymotrypsin"/>
</dbReference>
<dbReference type="Gene3D" id="2.40.10.10">
    <property type="entry name" value="Trypsin-like serine proteases"/>
    <property type="match status" value="2"/>
</dbReference>
<comment type="caution">
    <text evidence="1">The sequence shown here is derived from an EMBL/GenBank/DDBJ whole genome shotgun (WGS) entry which is preliminary data.</text>
</comment>
<evidence type="ECO:0000313" key="1">
    <source>
        <dbReference type="EMBL" id="EES91020.1"/>
    </source>
</evidence>
<evidence type="ECO:0000313" key="2">
    <source>
        <dbReference type="Proteomes" id="UP000006160"/>
    </source>
</evidence>
<accession>A0A9P2G6T1</accession>
<dbReference type="GeneID" id="66318239"/>
<proteinExistence type="predicted"/>
<gene>
    <name evidence="1" type="ORF">CLG_B1669</name>
</gene>
<dbReference type="SUPFAM" id="SSF50494">
    <property type="entry name" value="Trypsin-like serine proteases"/>
    <property type="match status" value="1"/>
</dbReference>
<sequence>MYNYCNLEKKILCIARNEYSFFLNKNNVIGLGLGQKIKNGFNTFQPCITVFVRNKLLSNKVSMKDLVPSLYKGILTDVIESGNITASSLKEKIRPAPGGYSIGSLLSSGGTLGCLVADARFTYVLSCNHILAKNGLVPIGDPIIQPSKTFGGKIPNDTIANLSIFIKLKTADDNRVDCAMARVSNSACVTKNIALLNKPIKGVASAKIGMGVQKVGYRTERTVGKITVVGSTLIMDIGEKSYRFVNQIWTTKMDDKGDSGAILLTKDMNAVGLLMGSGDDGTLFNPIQKVLNSLNVEIITG</sequence>
<reference evidence="1 2" key="1">
    <citation type="submission" date="2009-10" db="EMBL/GenBank/DDBJ databases">
        <authorList>
            <person name="Shrivastava S."/>
            <person name="Brinkac L.B."/>
            <person name="Brown J.L."/>
            <person name="Bruce D.B."/>
            <person name="Detter C."/>
            <person name="Green L.D."/>
            <person name="Munk C.A."/>
            <person name="Rogers Y.C."/>
            <person name="Tapia R."/>
            <person name="Saunders E.S."/>
            <person name="Sims D.R."/>
            <person name="Smith L.A."/>
            <person name="Smith T.J."/>
            <person name="Sutton G."/>
            <person name="Brettin T."/>
        </authorList>
    </citation>
    <scope>NUCLEOTIDE SEQUENCE [LARGE SCALE GENOMIC DNA]</scope>
    <source>
        <strain evidence="2">D str. 1873</strain>
    </source>
</reference>
<protein>
    <recommendedName>
        <fullName evidence="3">Peptidase S1 domain-containing protein</fullName>
    </recommendedName>
</protein>
<name>A0A9P2G6T1_CLOBO</name>
<dbReference type="AlphaFoldDB" id="A0A9P2G6T1"/>
<dbReference type="EMBL" id="ACSJ01000007">
    <property type="protein sequence ID" value="EES91020.1"/>
    <property type="molecule type" value="Genomic_DNA"/>
</dbReference>